<evidence type="ECO:0000313" key="2">
    <source>
        <dbReference type="Proteomes" id="UP000276133"/>
    </source>
</evidence>
<reference evidence="1 2" key="1">
    <citation type="journal article" date="2018" name="Sci. Rep.">
        <title>Genomic signatures of local adaptation to the degree of environmental predictability in rotifers.</title>
        <authorList>
            <person name="Franch-Gras L."/>
            <person name="Hahn C."/>
            <person name="Garcia-Roger E.M."/>
            <person name="Carmona M.J."/>
            <person name="Serra M."/>
            <person name="Gomez A."/>
        </authorList>
    </citation>
    <scope>NUCLEOTIDE SEQUENCE [LARGE SCALE GENOMIC DNA]</scope>
    <source>
        <strain evidence="1">HYR1</strain>
    </source>
</reference>
<evidence type="ECO:0000313" key="1">
    <source>
        <dbReference type="EMBL" id="RNA32539.1"/>
    </source>
</evidence>
<dbReference type="Proteomes" id="UP000276133">
    <property type="component" value="Unassembled WGS sequence"/>
</dbReference>
<dbReference type="AlphaFoldDB" id="A0A3M7SA00"/>
<accession>A0A3M7SA00</accession>
<proteinExistence type="predicted"/>
<comment type="caution">
    <text evidence="1">The sequence shown here is derived from an EMBL/GenBank/DDBJ whole genome shotgun (WGS) entry which is preliminary data.</text>
</comment>
<gene>
    <name evidence="1" type="ORF">BpHYR1_024972</name>
</gene>
<protein>
    <submittedName>
        <fullName evidence="1">Uncharacterized protein</fullName>
    </submittedName>
</protein>
<keyword evidence="2" id="KW-1185">Reference proteome</keyword>
<dbReference type="EMBL" id="REGN01001785">
    <property type="protein sequence ID" value="RNA32539.1"/>
    <property type="molecule type" value="Genomic_DNA"/>
</dbReference>
<organism evidence="1 2">
    <name type="scientific">Brachionus plicatilis</name>
    <name type="common">Marine rotifer</name>
    <name type="synonym">Brachionus muelleri</name>
    <dbReference type="NCBI Taxonomy" id="10195"/>
    <lineage>
        <taxon>Eukaryota</taxon>
        <taxon>Metazoa</taxon>
        <taxon>Spiralia</taxon>
        <taxon>Gnathifera</taxon>
        <taxon>Rotifera</taxon>
        <taxon>Eurotatoria</taxon>
        <taxon>Monogononta</taxon>
        <taxon>Pseudotrocha</taxon>
        <taxon>Ploima</taxon>
        <taxon>Brachionidae</taxon>
        <taxon>Brachionus</taxon>
    </lineage>
</organism>
<sequence length="91" mass="10208">MAFKSGGSLIGLSLVLTDLVAFDSAITILQLNLATSLLRSDKEFIEGCVTWDNINLDWPMIRYIITVIGVKICCFWEQVFCGDDKVDYRLA</sequence>
<name>A0A3M7SA00_BRAPC</name>